<dbReference type="CDD" id="cd03024">
    <property type="entry name" value="DsbA_FrnE"/>
    <property type="match status" value="1"/>
</dbReference>
<dbReference type="Pfam" id="PF01323">
    <property type="entry name" value="DSBA"/>
    <property type="match status" value="1"/>
</dbReference>
<dbReference type="InterPro" id="IPR001853">
    <property type="entry name" value="DSBA-like_thioredoxin_dom"/>
</dbReference>
<dbReference type="RefSeq" id="WP_068607725.1">
    <property type="nucleotide sequence ID" value="NZ_CP011388.1"/>
</dbReference>
<keyword evidence="3" id="KW-1185">Reference proteome</keyword>
<dbReference type="Gene3D" id="3.40.30.10">
    <property type="entry name" value="Glutaredoxin"/>
    <property type="match status" value="1"/>
</dbReference>
<reference evidence="2 3" key="1">
    <citation type="submission" date="2015-01" db="EMBL/GenBank/DDBJ databases">
        <title>Paenibacillus swuensis/DY6/whole genome sequencing.</title>
        <authorList>
            <person name="Kim M.K."/>
            <person name="Srinivasan S."/>
            <person name="Lee J.-J."/>
        </authorList>
    </citation>
    <scope>NUCLEOTIDE SEQUENCE [LARGE SCALE GENOMIC DNA]</scope>
    <source>
        <strain evidence="2 3">DY6</strain>
    </source>
</reference>
<dbReference type="KEGG" id="pswu:SY83_14690"/>
<dbReference type="PANTHER" id="PTHR13887">
    <property type="entry name" value="GLUTATHIONE S-TRANSFERASE KAPPA"/>
    <property type="match status" value="1"/>
</dbReference>
<dbReference type="PATRIC" id="fig|1178515.4.peg.2951"/>
<accession>A0A172TKG3</accession>
<gene>
    <name evidence="2" type="ORF">SY83_14690</name>
</gene>
<proteinExistence type="predicted"/>
<dbReference type="PANTHER" id="PTHR13887:SF41">
    <property type="entry name" value="THIOREDOXIN SUPERFAMILY PROTEIN"/>
    <property type="match status" value="1"/>
</dbReference>
<evidence type="ECO:0000313" key="2">
    <source>
        <dbReference type="EMBL" id="ANE47307.1"/>
    </source>
</evidence>
<dbReference type="Proteomes" id="UP000076927">
    <property type="component" value="Chromosome"/>
</dbReference>
<dbReference type="AlphaFoldDB" id="A0A172TKG3"/>
<dbReference type="SUPFAM" id="SSF52833">
    <property type="entry name" value="Thioredoxin-like"/>
    <property type="match status" value="1"/>
</dbReference>
<sequence>MIIDVYQDTVCPWCRIGKKNMMEALDRWSVDHKEPYSVRWHAFQLDPTAPKEGRDFKETMTSKMGGPERLGQVIEHTCEAGRACNLEFNMDRIEYMPNTVKSHQLIALASDEYKQPLIDAIYKAYFEDGQNIGNLDVLMNLAKEVGMGYIDALRKQMEDGQGLNEVEEDVNKAREIGITGVPYFIFNNKYSFSGSQSPENFLKVLEQVAEKDRENV</sequence>
<dbReference type="STRING" id="1178515.SY83_14690"/>
<organism evidence="2 3">
    <name type="scientific">Paenibacillus swuensis</name>
    <dbReference type="NCBI Taxonomy" id="1178515"/>
    <lineage>
        <taxon>Bacteria</taxon>
        <taxon>Bacillati</taxon>
        <taxon>Bacillota</taxon>
        <taxon>Bacilli</taxon>
        <taxon>Bacillales</taxon>
        <taxon>Paenibacillaceae</taxon>
        <taxon>Paenibacillus</taxon>
    </lineage>
</organism>
<name>A0A172TKG3_9BACL</name>
<dbReference type="EMBL" id="CP011388">
    <property type="protein sequence ID" value="ANE47307.1"/>
    <property type="molecule type" value="Genomic_DNA"/>
</dbReference>
<dbReference type="GO" id="GO:0016491">
    <property type="term" value="F:oxidoreductase activity"/>
    <property type="evidence" value="ECO:0007669"/>
    <property type="project" value="InterPro"/>
</dbReference>
<feature type="domain" description="DSBA-like thioredoxin" evidence="1">
    <location>
        <begin position="3"/>
        <end position="205"/>
    </location>
</feature>
<evidence type="ECO:0000259" key="1">
    <source>
        <dbReference type="Pfam" id="PF01323"/>
    </source>
</evidence>
<dbReference type="OrthoDB" id="9799122at2"/>
<dbReference type="InterPro" id="IPR036249">
    <property type="entry name" value="Thioredoxin-like_sf"/>
</dbReference>
<evidence type="ECO:0000313" key="3">
    <source>
        <dbReference type="Proteomes" id="UP000076927"/>
    </source>
</evidence>
<protein>
    <recommendedName>
        <fullName evidence="1">DSBA-like thioredoxin domain-containing protein</fullName>
    </recommendedName>
</protein>